<comment type="caution">
    <text evidence="1">The sequence shown here is derived from an EMBL/GenBank/DDBJ whole genome shotgun (WGS) entry which is preliminary data.</text>
</comment>
<dbReference type="AlphaFoldDB" id="A0AAD1UHB2"/>
<keyword evidence="2" id="KW-1185">Reference proteome</keyword>
<dbReference type="Proteomes" id="UP001295684">
    <property type="component" value="Unassembled WGS sequence"/>
</dbReference>
<reference evidence="1" key="1">
    <citation type="submission" date="2023-07" db="EMBL/GenBank/DDBJ databases">
        <authorList>
            <consortium name="AG Swart"/>
            <person name="Singh M."/>
            <person name="Singh A."/>
            <person name="Seah K."/>
            <person name="Emmerich C."/>
        </authorList>
    </citation>
    <scope>NUCLEOTIDE SEQUENCE</scope>
    <source>
        <strain evidence="1">DP1</strain>
    </source>
</reference>
<evidence type="ECO:0000313" key="2">
    <source>
        <dbReference type="Proteomes" id="UP001295684"/>
    </source>
</evidence>
<protein>
    <submittedName>
        <fullName evidence="1">Uncharacterized protein</fullName>
    </submittedName>
</protein>
<proteinExistence type="predicted"/>
<sequence length="209" mass="24075">MLLPYCGRLLVLDAGLMSLSKAGISLKPVQAFCSISLLSLQITLAISPLEGLEQRLLKKRVLLSLFLPFQVVFKFCKVCIWMISYFISCLNKVFLVCIITMKTFRLNLVFRNHGNEVLIDQLIRQECKVSLVFSSQLYSPRHKSLLLSYPLFKSKVISQILTQKTHLEYSDYFLYVKSFSKRQCTKVIPKTDCFLGPLHFQIFSSFIII</sequence>
<accession>A0AAD1UHB2</accession>
<gene>
    <name evidence="1" type="ORF">ECRASSUSDP1_LOCUS6635</name>
</gene>
<evidence type="ECO:0000313" key="1">
    <source>
        <dbReference type="EMBL" id="CAI2365285.1"/>
    </source>
</evidence>
<organism evidence="1 2">
    <name type="scientific">Euplotes crassus</name>
    <dbReference type="NCBI Taxonomy" id="5936"/>
    <lineage>
        <taxon>Eukaryota</taxon>
        <taxon>Sar</taxon>
        <taxon>Alveolata</taxon>
        <taxon>Ciliophora</taxon>
        <taxon>Intramacronucleata</taxon>
        <taxon>Spirotrichea</taxon>
        <taxon>Hypotrichia</taxon>
        <taxon>Euplotida</taxon>
        <taxon>Euplotidae</taxon>
        <taxon>Moneuplotes</taxon>
    </lineage>
</organism>
<dbReference type="EMBL" id="CAMPGE010006441">
    <property type="protein sequence ID" value="CAI2365285.1"/>
    <property type="molecule type" value="Genomic_DNA"/>
</dbReference>
<name>A0AAD1UHB2_EUPCR</name>